<dbReference type="RefSeq" id="WP_209458477.1">
    <property type="nucleotide sequence ID" value="NZ_JAGGKC010000004.1"/>
</dbReference>
<dbReference type="Pfam" id="PF08281">
    <property type="entry name" value="Sigma70_r4_2"/>
    <property type="match status" value="1"/>
</dbReference>
<evidence type="ECO:0000256" key="3">
    <source>
        <dbReference type="ARBA" id="ARBA00023082"/>
    </source>
</evidence>
<protein>
    <submittedName>
        <fullName evidence="7">RNA polymerase sigma-70 factor (ECF subfamily)</fullName>
    </submittedName>
</protein>
<dbReference type="Gene3D" id="1.10.10.10">
    <property type="entry name" value="Winged helix-like DNA-binding domain superfamily/Winged helix DNA-binding domain"/>
    <property type="match status" value="1"/>
</dbReference>
<dbReference type="InterPro" id="IPR007627">
    <property type="entry name" value="RNA_pol_sigma70_r2"/>
</dbReference>
<evidence type="ECO:0000313" key="7">
    <source>
        <dbReference type="EMBL" id="MBP1918235.1"/>
    </source>
</evidence>
<accession>A0ABS4G118</accession>
<evidence type="ECO:0000313" key="8">
    <source>
        <dbReference type="Proteomes" id="UP001519271"/>
    </source>
</evidence>
<dbReference type="SUPFAM" id="SSF88946">
    <property type="entry name" value="Sigma2 domain of RNA polymerase sigma factors"/>
    <property type="match status" value="1"/>
</dbReference>
<dbReference type="EMBL" id="JAGGKC010000004">
    <property type="protein sequence ID" value="MBP1918235.1"/>
    <property type="molecule type" value="Genomic_DNA"/>
</dbReference>
<dbReference type="PANTHER" id="PTHR43133:SF60">
    <property type="entry name" value="RNA POLYMERASE SIGMA FACTOR SIGV"/>
    <property type="match status" value="1"/>
</dbReference>
<gene>
    <name evidence="7" type="ORF">J2Z34_000707</name>
</gene>
<comment type="caution">
    <text evidence="7">The sequence shown here is derived from an EMBL/GenBank/DDBJ whole genome shotgun (WGS) entry which is preliminary data.</text>
</comment>
<feature type="domain" description="RNA polymerase sigma factor 70 region 4 type 2" evidence="6">
    <location>
        <begin position="102"/>
        <end position="153"/>
    </location>
</feature>
<dbReference type="InterPro" id="IPR039425">
    <property type="entry name" value="RNA_pol_sigma-70-like"/>
</dbReference>
<keyword evidence="4" id="KW-0804">Transcription</keyword>
<dbReference type="NCBIfam" id="TIGR02937">
    <property type="entry name" value="sigma70-ECF"/>
    <property type="match status" value="1"/>
</dbReference>
<dbReference type="SUPFAM" id="SSF88659">
    <property type="entry name" value="Sigma3 and sigma4 domains of RNA polymerase sigma factors"/>
    <property type="match status" value="1"/>
</dbReference>
<dbReference type="Gene3D" id="1.10.1740.10">
    <property type="match status" value="1"/>
</dbReference>
<evidence type="ECO:0000259" key="5">
    <source>
        <dbReference type="Pfam" id="PF04542"/>
    </source>
</evidence>
<dbReference type="InterPro" id="IPR014284">
    <property type="entry name" value="RNA_pol_sigma-70_dom"/>
</dbReference>
<evidence type="ECO:0000256" key="4">
    <source>
        <dbReference type="ARBA" id="ARBA00023163"/>
    </source>
</evidence>
<keyword evidence="8" id="KW-1185">Reference proteome</keyword>
<dbReference type="PANTHER" id="PTHR43133">
    <property type="entry name" value="RNA POLYMERASE ECF-TYPE SIGMA FACTO"/>
    <property type="match status" value="1"/>
</dbReference>
<reference evidence="7 8" key="1">
    <citation type="submission" date="2021-03" db="EMBL/GenBank/DDBJ databases">
        <title>Genomic Encyclopedia of Type Strains, Phase IV (KMG-IV): sequencing the most valuable type-strain genomes for metagenomic binning, comparative biology and taxonomic classification.</title>
        <authorList>
            <person name="Goeker M."/>
        </authorList>
    </citation>
    <scope>NUCLEOTIDE SEQUENCE [LARGE SCALE GENOMIC DNA]</scope>
    <source>
        <strain evidence="7 8">DSM 6139</strain>
    </source>
</reference>
<evidence type="ECO:0000259" key="6">
    <source>
        <dbReference type="Pfam" id="PF08281"/>
    </source>
</evidence>
<name>A0ABS4G118_9CLOT</name>
<feature type="domain" description="RNA polymerase sigma-70 region 2" evidence="5">
    <location>
        <begin position="6"/>
        <end position="72"/>
    </location>
</feature>
<dbReference type="InterPro" id="IPR036388">
    <property type="entry name" value="WH-like_DNA-bd_sf"/>
</dbReference>
<evidence type="ECO:0000256" key="2">
    <source>
        <dbReference type="ARBA" id="ARBA00023015"/>
    </source>
</evidence>
<keyword evidence="3" id="KW-0731">Sigma factor</keyword>
<keyword evidence="2" id="KW-0805">Transcription regulation</keyword>
<comment type="similarity">
    <text evidence="1">Belongs to the sigma-70 factor family. ECF subfamily.</text>
</comment>
<dbReference type="InterPro" id="IPR013325">
    <property type="entry name" value="RNA_pol_sigma_r2"/>
</dbReference>
<proteinExistence type="inferred from homology"/>
<dbReference type="CDD" id="cd06171">
    <property type="entry name" value="Sigma70_r4"/>
    <property type="match status" value="1"/>
</dbReference>
<organism evidence="7 8">
    <name type="scientific">Youngiibacter multivorans</name>
    <dbReference type="NCBI Taxonomy" id="937251"/>
    <lineage>
        <taxon>Bacteria</taxon>
        <taxon>Bacillati</taxon>
        <taxon>Bacillota</taxon>
        <taxon>Clostridia</taxon>
        <taxon>Eubacteriales</taxon>
        <taxon>Clostridiaceae</taxon>
        <taxon>Youngiibacter</taxon>
    </lineage>
</organism>
<dbReference type="Proteomes" id="UP001519271">
    <property type="component" value="Unassembled WGS sequence"/>
</dbReference>
<evidence type="ECO:0000256" key="1">
    <source>
        <dbReference type="ARBA" id="ARBA00010641"/>
    </source>
</evidence>
<dbReference type="InterPro" id="IPR013249">
    <property type="entry name" value="RNA_pol_sigma70_r4_t2"/>
</dbReference>
<sequence>MIDQYIEKHGRRLYGLCRTLCTNPSDADDLYQVTWLKVCAKIELYDKTNGFEGWLTRICVNTYRDQLRKKSRSLIFDGFRSQEAKDSVMENVSAVEAHDFSELHEAVQGLPDKLRTTIILYYYQDLDINDTAFTLKVPPGTVKSRLSKAKKLLKEMLNDEVEL</sequence>
<dbReference type="Pfam" id="PF04542">
    <property type="entry name" value="Sigma70_r2"/>
    <property type="match status" value="1"/>
</dbReference>
<dbReference type="InterPro" id="IPR013324">
    <property type="entry name" value="RNA_pol_sigma_r3/r4-like"/>
</dbReference>